<keyword evidence="8" id="KW-1185">Reference proteome</keyword>
<gene>
    <name evidence="7" type="ORF">Tco_0802369</name>
</gene>
<dbReference type="InterPro" id="IPR043502">
    <property type="entry name" value="DNA/RNA_pol_sf"/>
</dbReference>
<name>A0ABQ5A1D4_9ASTR</name>
<evidence type="ECO:0000256" key="4">
    <source>
        <dbReference type="ARBA" id="ARBA00022801"/>
    </source>
</evidence>
<dbReference type="InterPro" id="IPR012337">
    <property type="entry name" value="RNaseH-like_sf"/>
</dbReference>
<dbReference type="InterPro" id="IPR036397">
    <property type="entry name" value="RNaseH_sf"/>
</dbReference>
<evidence type="ECO:0000256" key="1">
    <source>
        <dbReference type="ARBA" id="ARBA00022670"/>
    </source>
</evidence>
<organism evidence="7 8">
    <name type="scientific">Tanacetum coccineum</name>
    <dbReference type="NCBI Taxonomy" id="301880"/>
    <lineage>
        <taxon>Eukaryota</taxon>
        <taxon>Viridiplantae</taxon>
        <taxon>Streptophyta</taxon>
        <taxon>Embryophyta</taxon>
        <taxon>Tracheophyta</taxon>
        <taxon>Spermatophyta</taxon>
        <taxon>Magnoliopsida</taxon>
        <taxon>eudicotyledons</taxon>
        <taxon>Gunneridae</taxon>
        <taxon>Pentapetalae</taxon>
        <taxon>asterids</taxon>
        <taxon>campanulids</taxon>
        <taxon>Asterales</taxon>
        <taxon>Asteraceae</taxon>
        <taxon>Asteroideae</taxon>
        <taxon>Anthemideae</taxon>
        <taxon>Anthemidinae</taxon>
        <taxon>Tanacetum</taxon>
    </lineage>
</organism>
<evidence type="ECO:0000259" key="6">
    <source>
        <dbReference type="PROSITE" id="PS50994"/>
    </source>
</evidence>
<dbReference type="Gene3D" id="3.30.420.10">
    <property type="entry name" value="Ribonuclease H-like superfamily/Ribonuclease H"/>
    <property type="match status" value="1"/>
</dbReference>
<dbReference type="InterPro" id="IPR001584">
    <property type="entry name" value="Integrase_cat-core"/>
</dbReference>
<keyword evidence="1" id="KW-0645">Protease</keyword>
<keyword evidence="2" id="KW-0479">Metal-binding</keyword>
<dbReference type="PANTHER" id="PTHR42648">
    <property type="entry name" value="TRANSPOSASE, PUTATIVE-RELATED"/>
    <property type="match status" value="1"/>
</dbReference>
<proteinExistence type="predicted"/>
<feature type="domain" description="Integrase catalytic" evidence="6">
    <location>
        <begin position="294"/>
        <end position="460"/>
    </location>
</feature>
<feature type="region of interest" description="Disordered" evidence="5">
    <location>
        <begin position="511"/>
        <end position="555"/>
    </location>
</feature>
<dbReference type="InterPro" id="IPR013103">
    <property type="entry name" value="RVT_2"/>
</dbReference>
<dbReference type="PANTHER" id="PTHR42648:SF32">
    <property type="entry name" value="RIBONUCLEASE H-LIKE DOMAIN, GAG-PRE-INTEGRASE DOMAIN PROTEIN-RELATED"/>
    <property type="match status" value="1"/>
</dbReference>
<dbReference type="Pfam" id="PF07727">
    <property type="entry name" value="RVT_2"/>
    <property type="match status" value="1"/>
</dbReference>
<reference evidence="7" key="2">
    <citation type="submission" date="2022-01" db="EMBL/GenBank/DDBJ databases">
        <authorList>
            <person name="Yamashiro T."/>
            <person name="Shiraishi A."/>
            <person name="Satake H."/>
            <person name="Nakayama K."/>
        </authorList>
    </citation>
    <scope>NUCLEOTIDE SEQUENCE</scope>
</reference>
<dbReference type="CDD" id="cd09272">
    <property type="entry name" value="RNase_HI_RT_Ty1"/>
    <property type="match status" value="1"/>
</dbReference>
<dbReference type="InterPro" id="IPR039537">
    <property type="entry name" value="Retrotran_Ty1/copia-like"/>
</dbReference>
<feature type="compositionally biased region" description="Basic and acidic residues" evidence="5">
    <location>
        <begin position="518"/>
        <end position="538"/>
    </location>
</feature>
<reference evidence="7" key="1">
    <citation type="journal article" date="2022" name="Int. J. Mol. Sci.">
        <title>Draft Genome of Tanacetum Coccineum: Genomic Comparison of Closely Related Tanacetum-Family Plants.</title>
        <authorList>
            <person name="Yamashiro T."/>
            <person name="Shiraishi A."/>
            <person name="Nakayama K."/>
            <person name="Satake H."/>
        </authorList>
    </citation>
    <scope>NUCLEOTIDE SEQUENCE</scope>
</reference>
<sequence length="1037" mass="117783">MAKQAELNKRMCKDTGQRENRLVWNNVQRVNHQNQFVPTAVLTRTGKIQVNTAKASSTNNVNTARHNFNSQSVPTNAARKGHTVKPIVNNDYPQRALNNKGIVDSGCSRHITGNKAYLVEYQDFNGGPVAFGGSKGYITGKGKIKTGKLDFEDVCFVKELQHFNLFSVSQMCDKKNKVLFTDSECLVLSPEFKLPDENQVLLRIPRQNNMYSFNLENIVPSGGLACLIAKATIDKSNKWHRRLGHVNFKNLNKLVKGNLVRGLPSKIFQNDHTCVACQKGKQHKASCKAKSVSSISQPLQLLHMDLFGPTSVRSLNHKTYCLVITDDFSRFSWVFFLRTKDETSGILKDFIRQIKNQLNQKVKTIRCDNGTEFKNRDFIEFCRSKGIKREYSNARTPQQNRVAERKNMTLIEAARTMLADSFLPNTFWAEAVSTACYVLNRVLVTKPQNKTPYELITGKIPIISYIRPFGCHVTILNTIDHLGKFDRKSDEGFLVGYSLNSKAFRPMRSENQANKHAGPKEANHRAVKSSEAKNKGEKPTNNTDLKTNEKPVDQEDQAFLDELERLKRQEKEANDAAKALRKEFAQNTKDLLLQAGAARASSTNTVNTASTPVSTASLSNLPYRMKAIGTKWVYRNKKDERGVVVRNKERLVSQGHRQEEGIDYDEVFAPVARIEAIRVFLAFASYMGFIVYQMDVKSSFLYGTIDEEVYVSQPLGCVDPKCPKKVYKVVKALYGLHQAPRAWYATLSTFLLKSGYRRGTIDKTLFIKKDKNDIMLVQFYLDDIIFGSTKRSWCAEFEALMKSRFQMSSIGELTFFLGLQTASILIETQKPLVKDEEAADVDVHLYRSMIGSLMYLTASRPDIMYLKGKPKLGIWYSRVSSFDLESYSDSDYARANLDRKSTTGGCQFLGRRLISWQCKKQTIVATSTTEAEYVAAANCCGQVLWIQNQMLDYGFNFMNTKIYIDNESTICIVKNPVFHSKTKHIEIRHHFIRDAYEKKLIQVLKIHTDDNVADLLTKAFDVSRFNFLIVNIGMINQ</sequence>
<evidence type="ECO:0000313" key="8">
    <source>
        <dbReference type="Proteomes" id="UP001151760"/>
    </source>
</evidence>
<dbReference type="SUPFAM" id="SSF53098">
    <property type="entry name" value="Ribonuclease H-like"/>
    <property type="match status" value="1"/>
</dbReference>
<evidence type="ECO:0000256" key="5">
    <source>
        <dbReference type="SAM" id="MobiDB-lite"/>
    </source>
</evidence>
<dbReference type="PROSITE" id="PS50994">
    <property type="entry name" value="INTEGRASE"/>
    <property type="match status" value="1"/>
</dbReference>
<dbReference type="Proteomes" id="UP001151760">
    <property type="component" value="Unassembled WGS sequence"/>
</dbReference>
<dbReference type="SUPFAM" id="SSF56672">
    <property type="entry name" value="DNA/RNA polymerases"/>
    <property type="match status" value="1"/>
</dbReference>
<protein>
    <submittedName>
        <fullName evidence="7">Ribonuclease H-like domain-containing protein</fullName>
    </submittedName>
</protein>
<accession>A0ABQ5A1D4</accession>
<dbReference type="Pfam" id="PF22936">
    <property type="entry name" value="Pol_BBD"/>
    <property type="match status" value="1"/>
</dbReference>
<evidence type="ECO:0000256" key="2">
    <source>
        <dbReference type="ARBA" id="ARBA00022723"/>
    </source>
</evidence>
<dbReference type="InterPro" id="IPR054722">
    <property type="entry name" value="PolX-like_BBD"/>
</dbReference>
<evidence type="ECO:0000256" key="3">
    <source>
        <dbReference type="ARBA" id="ARBA00022750"/>
    </source>
</evidence>
<dbReference type="Pfam" id="PF00665">
    <property type="entry name" value="rve"/>
    <property type="match status" value="1"/>
</dbReference>
<dbReference type="EMBL" id="BQNB010011806">
    <property type="protein sequence ID" value="GJS95401.1"/>
    <property type="molecule type" value="Genomic_DNA"/>
</dbReference>
<dbReference type="InterPro" id="IPR025724">
    <property type="entry name" value="GAG-pre-integrase_dom"/>
</dbReference>
<keyword evidence="3" id="KW-0064">Aspartyl protease</keyword>
<keyword evidence="4" id="KW-0378">Hydrolase</keyword>
<comment type="caution">
    <text evidence="7">The sequence shown here is derived from an EMBL/GenBank/DDBJ whole genome shotgun (WGS) entry which is preliminary data.</text>
</comment>
<dbReference type="Pfam" id="PF13976">
    <property type="entry name" value="gag_pre-integrs"/>
    <property type="match status" value="1"/>
</dbReference>
<evidence type="ECO:0000313" key="7">
    <source>
        <dbReference type="EMBL" id="GJS95401.1"/>
    </source>
</evidence>